<organism evidence="2 3">
    <name type="scientific">Pomacea canaliculata</name>
    <name type="common">Golden apple snail</name>
    <dbReference type="NCBI Taxonomy" id="400727"/>
    <lineage>
        <taxon>Eukaryota</taxon>
        <taxon>Metazoa</taxon>
        <taxon>Spiralia</taxon>
        <taxon>Lophotrochozoa</taxon>
        <taxon>Mollusca</taxon>
        <taxon>Gastropoda</taxon>
        <taxon>Caenogastropoda</taxon>
        <taxon>Architaenioglossa</taxon>
        <taxon>Ampullarioidea</taxon>
        <taxon>Ampullariidae</taxon>
        <taxon>Pomacea</taxon>
    </lineage>
</organism>
<evidence type="ECO:0000313" key="2">
    <source>
        <dbReference type="EMBL" id="PVD19471.1"/>
    </source>
</evidence>
<feature type="compositionally biased region" description="Basic and acidic residues" evidence="1">
    <location>
        <begin position="181"/>
        <end position="190"/>
    </location>
</feature>
<comment type="caution">
    <text evidence="2">The sequence shown here is derived from an EMBL/GenBank/DDBJ whole genome shotgun (WGS) entry which is preliminary data.</text>
</comment>
<name>A0A2T7NE80_POMCA</name>
<evidence type="ECO:0000256" key="1">
    <source>
        <dbReference type="SAM" id="MobiDB-lite"/>
    </source>
</evidence>
<proteinExistence type="predicted"/>
<protein>
    <submittedName>
        <fullName evidence="2">Uncharacterized protein</fullName>
    </submittedName>
</protein>
<dbReference type="Proteomes" id="UP000245119">
    <property type="component" value="Linkage Group LG13"/>
</dbReference>
<reference evidence="2 3" key="1">
    <citation type="submission" date="2018-04" db="EMBL/GenBank/DDBJ databases">
        <title>The genome of golden apple snail Pomacea canaliculata provides insight into stress tolerance and invasive adaptation.</title>
        <authorList>
            <person name="Liu C."/>
            <person name="Liu B."/>
            <person name="Ren Y."/>
            <person name="Zhang Y."/>
            <person name="Wang H."/>
            <person name="Li S."/>
            <person name="Jiang F."/>
            <person name="Yin L."/>
            <person name="Zhang G."/>
            <person name="Qian W."/>
            <person name="Fan W."/>
        </authorList>
    </citation>
    <scope>NUCLEOTIDE SEQUENCE [LARGE SCALE GENOMIC DNA]</scope>
    <source>
        <strain evidence="2">SZHN2017</strain>
        <tissue evidence="2">Muscle</tissue>
    </source>
</reference>
<feature type="compositionally biased region" description="Basic and acidic residues" evidence="1">
    <location>
        <begin position="32"/>
        <end position="60"/>
    </location>
</feature>
<feature type="compositionally biased region" description="Basic and acidic residues" evidence="1">
    <location>
        <begin position="80"/>
        <end position="90"/>
    </location>
</feature>
<gene>
    <name evidence="2" type="ORF">C0Q70_19960</name>
</gene>
<feature type="region of interest" description="Disordered" evidence="1">
    <location>
        <begin position="168"/>
        <end position="190"/>
    </location>
</feature>
<keyword evidence="3" id="KW-1185">Reference proteome</keyword>
<dbReference type="EMBL" id="PZQS01000013">
    <property type="protein sequence ID" value="PVD19471.1"/>
    <property type="molecule type" value="Genomic_DNA"/>
</dbReference>
<dbReference type="AlphaFoldDB" id="A0A2T7NE80"/>
<evidence type="ECO:0000313" key="3">
    <source>
        <dbReference type="Proteomes" id="UP000245119"/>
    </source>
</evidence>
<feature type="region of interest" description="Disordered" evidence="1">
    <location>
        <begin position="32"/>
        <end position="103"/>
    </location>
</feature>
<accession>A0A2T7NE80</accession>
<sequence>MNKHCNSFIHPSIHHYINPPTLSSIRATERERWGKIEGKEKVGERNRDRGKKDGNKEKKATSRYRVVNRKKKEKGVGGWVKDREGEREPSLLEASPAGHPPAAGERETLINFLAFHGRSMETREQQIEHHLSHPLCSPIFPLLPPSPGCSQVIDTIKGVFGRHHNSHLLGESGDSTTQHFSSRDCPRTFA</sequence>